<keyword evidence="4" id="KW-0804">Transcription</keyword>
<dbReference type="RefSeq" id="WP_005283307.1">
    <property type="nucleotide sequence ID" value="NZ_BMDA01000007.1"/>
</dbReference>
<organism evidence="6 8">
    <name type="scientific">Acinetobacter courvalinii</name>
    <dbReference type="NCBI Taxonomy" id="280147"/>
    <lineage>
        <taxon>Bacteria</taxon>
        <taxon>Pseudomonadati</taxon>
        <taxon>Pseudomonadota</taxon>
        <taxon>Gammaproteobacteria</taxon>
        <taxon>Moraxellales</taxon>
        <taxon>Moraxellaceae</taxon>
        <taxon>Acinetobacter</taxon>
    </lineage>
</organism>
<dbReference type="PROSITE" id="PS50931">
    <property type="entry name" value="HTH_LYSR"/>
    <property type="match status" value="1"/>
</dbReference>
<dbReference type="InterPro" id="IPR036388">
    <property type="entry name" value="WH-like_DNA-bd_sf"/>
</dbReference>
<evidence type="ECO:0000313" key="7">
    <source>
        <dbReference type="EMBL" id="GGH44669.1"/>
    </source>
</evidence>
<dbReference type="Gene3D" id="3.40.190.10">
    <property type="entry name" value="Periplasmic binding protein-like II"/>
    <property type="match status" value="2"/>
</dbReference>
<protein>
    <submittedName>
        <fullName evidence="7">Transcriptional regulator</fullName>
    </submittedName>
</protein>
<sequence length="297" mass="33866">MDIRDLRTFIYVVDNQSITIASEKLGVKQSTVTKRIYNVEEKVKGALLNRKTRPLQLTRLGEKVYFKGCFILKQLELLKSFQDESNEIFKEVLKIGIPQTLIDDLLDPVIYESKRMEDFSDIDISSGWGRSLVQQIYEGEIDLAALMIPSNLQLPENINFSKIGSLPFVIVGRKDEAYQYNSLEKCSKKGWILHPEGCCFRESLAKILYNQRLGFYINKEIFGAELQLQSILKGEGLGVFPKPFFEKFALKNNGLEIIELNDFALHLNVGVVISPDVGADQTSAFIQIIKKHYFNAK</sequence>
<dbReference type="GO" id="GO:0003700">
    <property type="term" value="F:DNA-binding transcription factor activity"/>
    <property type="evidence" value="ECO:0007669"/>
    <property type="project" value="InterPro"/>
</dbReference>
<evidence type="ECO:0000256" key="1">
    <source>
        <dbReference type="ARBA" id="ARBA00009437"/>
    </source>
</evidence>
<dbReference type="Pfam" id="PF03466">
    <property type="entry name" value="LysR_substrate"/>
    <property type="match status" value="1"/>
</dbReference>
<name>N9RB85_9GAMM</name>
<dbReference type="CDD" id="cd05466">
    <property type="entry name" value="PBP2_LTTR_substrate"/>
    <property type="match status" value="1"/>
</dbReference>
<keyword evidence="2" id="KW-0805">Transcription regulation</keyword>
<dbReference type="AlphaFoldDB" id="N9RB85"/>
<dbReference type="SUPFAM" id="SSF46785">
    <property type="entry name" value="Winged helix' DNA-binding domain"/>
    <property type="match status" value="1"/>
</dbReference>
<comment type="similarity">
    <text evidence="1">Belongs to the LysR transcriptional regulatory family.</text>
</comment>
<dbReference type="GO" id="GO:0000976">
    <property type="term" value="F:transcription cis-regulatory region binding"/>
    <property type="evidence" value="ECO:0007669"/>
    <property type="project" value="TreeGrafter"/>
</dbReference>
<dbReference type="GeneID" id="80105991"/>
<dbReference type="EMBL" id="BMDA01000007">
    <property type="protein sequence ID" value="GGH44669.1"/>
    <property type="molecule type" value="Genomic_DNA"/>
</dbReference>
<evidence type="ECO:0000313" key="6">
    <source>
        <dbReference type="EMBL" id="ENX39606.1"/>
    </source>
</evidence>
<dbReference type="InterPro" id="IPR000847">
    <property type="entry name" value="LysR_HTH_N"/>
</dbReference>
<reference evidence="6 8" key="1">
    <citation type="submission" date="2013-02" db="EMBL/GenBank/DDBJ databases">
        <title>The Genome Sequence of Acinetobacter sp. NIPH 3623.</title>
        <authorList>
            <consortium name="The Broad Institute Genome Sequencing Platform"/>
            <consortium name="The Broad Institute Genome Sequencing Center for Infectious Disease"/>
            <person name="Cerqueira G."/>
            <person name="Feldgarden M."/>
            <person name="Courvalin P."/>
            <person name="Perichon B."/>
            <person name="Grillot-Courvalin C."/>
            <person name="Clermont D."/>
            <person name="Rocha E."/>
            <person name="Yoon E.-J."/>
            <person name="Nemec A."/>
            <person name="Walker B."/>
            <person name="Young S.K."/>
            <person name="Zeng Q."/>
            <person name="Gargeya S."/>
            <person name="Fitzgerald M."/>
            <person name="Haas B."/>
            <person name="Abouelleil A."/>
            <person name="Alvarado L."/>
            <person name="Arachchi H.M."/>
            <person name="Berlin A.M."/>
            <person name="Chapman S.B."/>
            <person name="Dewar J."/>
            <person name="Goldberg J."/>
            <person name="Griggs A."/>
            <person name="Gujja S."/>
            <person name="Hansen M."/>
            <person name="Howarth C."/>
            <person name="Imamovic A."/>
            <person name="Larimer J."/>
            <person name="McCowan C."/>
            <person name="Murphy C."/>
            <person name="Neiman D."/>
            <person name="Pearson M."/>
            <person name="Priest M."/>
            <person name="Roberts A."/>
            <person name="Saif S."/>
            <person name="Shea T."/>
            <person name="Sisk P."/>
            <person name="Sykes S."/>
            <person name="Wortman J."/>
            <person name="Nusbaum C."/>
            <person name="Birren B."/>
        </authorList>
    </citation>
    <scope>NUCLEOTIDE SEQUENCE [LARGE SCALE GENOMIC DNA]</scope>
    <source>
        <strain evidence="6 8">NIPH 3623</strain>
    </source>
</reference>
<reference evidence="7 9" key="2">
    <citation type="journal article" date="2014" name="Int. J. Syst. Evol. Microbiol.">
        <title>Complete genome sequence of Corynebacterium casei LMG S-19264T (=DSM 44701T), isolated from a smear-ripened cheese.</title>
        <authorList>
            <consortium name="US DOE Joint Genome Institute (JGI-PGF)"/>
            <person name="Walter F."/>
            <person name="Albersmeier A."/>
            <person name="Kalinowski J."/>
            <person name="Ruckert C."/>
        </authorList>
    </citation>
    <scope>NUCLEOTIDE SEQUENCE [LARGE SCALE GENOMIC DNA]</scope>
    <source>
        <strain evidence="7 9">CCM 8635</strain>
    </source>
</reference>
<evidence type="ECO:0000256" key="4">
    <source>
        <dbReference type="ARBA" id="ARBA00023163"/>
    </source>
</evidence>
<dbReference type="InterPro" id="IPR036390">
    <property type="entry name" value="WH_DNA-bd_sf"/>
</dbReference>
<comment type="caution">
    <text evidence="6">The sequence shown here is derived from an EMBL/GenBank/DDBJ whole genome shotgun (WGS) entry which is preliminary data.</text>
</comment>
<accession>N9RB85</accession>
<feature type="domain" description="HTH lysR-type" evidence="5">
    <location>
        <begin position="1"/>
        <end position="58"/>
    </location>
</feature>
<dbReference type="SUPFAM" id="SSF53850">
    <property type="entry name" value="Periplasmic binding protein-like II"/>
    <property type="match status" value="1"/>
</dbReference>
<dbReference type="Gene3D" id="1.10.10.10">
    <property type="entry name" value="Winged helix-like DNA-binding domain superfamily/Winged helix DNA-binding domain"/>
    <property type="match status" value="1"/>
</dbReference>
<dbReference type="Proteomes" id="UP000013200">
    <property type="component" value="Unassembled WGS sequence"/>
</dbReference>
<reference evidence="7" key="3">
    <citation type="submission" date="2024-03" db="EMBL/GenBank/DDBJ databases">
        <authorList>
            <person name="Sun Q."/>
            <person name="Sedlacek I."/>
        </authorList>
    </citation>
    <scope>NUCLEOTIDE SEQUENCE</scope>
    <source>
        <strain evidence="7">CCM 8635</strain>
    </source>
</reference>
<dbReference type="STRING" id="1217698.F888_01083"/>
<proteinExistence type="inferred from homology"/>
<evidence type="ECO:0000313" key="8">
    <source>
        <dbReference type="Proteomes" id="UP000013200"/>
    </source>
</evidence>
<keyword evidence="8" id="KW-1185">Reference proteome</keyword>
<dbReference type="InterPro" id="IPR005119">
    <property type="entry name" value="LysR_subst-bd"/>
</dbReference>
<gene>
    <name evidence="6" type="ORF">F888_01083</name>
    <name evidence="7" type="ORF">GCM10007354_33830</name>
</gene>
<dbReference type="PANTHER" id="PTHR30126">
    <property type="entry name" value="HTH-TYPE TRANSCRIPTIONAL REGULATOR"/>
    <property type="match status" value="1"/>
</dbReference>
<evidence type="ECO:0000313" key="9">
    <source>
        <dbReference type="Proteomes" id="UP000652691"/>
    </source>
</evidence>
<evidence type="ECO:0000256" key="2">
    <source>
        <dbReference type="ARBA" id="ARBA00023015"/>
    </source>
</evidence>
<keyword evidence="3" id="KW-0238">DNA-binding</keyword>
<dbReference type="Proteomes" id="UP000652691">
    <property type="component" value="Unassembled WGS sequence"/>
</dbReference>
<dbReference type="EMBL" id="APSA01000004">
    <property type="protein sequence ID" value="ENX39606.1"/>
    <property type="molecule type" value="Genomic_DNA"/>
</dbReference>
<dbReference type="HOGENOM" id="CLU_039613_6_5_6"/>
<dbReference type="Pfam" id="PF00126">
    <property type="entry name" value="HTH_1"/>
    <property type="match status" value="1"/>
</dbReference>
<dbReference type="PANTHER" id="PTHR30126:SF39">
    <property type="entry name" value="HTH-TYPE TRANSCRIPTIONAL REGULATOR CYSL"/>
    <property type="match status" value="1"/>
</dbReference>
<evidence type="ECO:0000259" key="5">
    <source>
        <dbReference type="PROSITE" id="PS50931"/>
    </source>
</evidence>
<evidence type="ECO:0000256" key="3">
    <source>
        <dbReference type="ARBA" id="ARBA00023125"/>
    </source>
</evidence>
<dbReference type="PATRIC" id="fig|1217698.3.peg.1044"/>